<reference evidence="4" key="1">
    <citation type="submission" date="2015-07" db="EMBL/GenBank/DDBJ databases">
        <title>Adaptation to a free-living lifestyle via gene acquisitions in the diplomonad Trepomonas sp. PC1.</title>
        <authorList>
            <person name="Xu F."/>
            <person name="Jerlstrom-Hultqvist J."/>
            <person name="Kolisko M."/>
            <person name="Simpson A.G.B."/>
            <person name="Roger A.J."/>
            <person name="Svard S.G."/>
            <person name="Andersson J.O."/>
        </authorList>
    </citation>
    <scope>NUCLEOTIDE SEQUENCE</scope>
    <source>
        <strain evidence="4">PC1</strain>
    </source>
</reference>
<dbReference type="PRINTS" id="PR00368">
    <property type="entry name" value="FADPNR"/>
</dbReference>
<dbReference type="PRINTS" id="PR00469">
    <property type="entry name" value="PNDRDTASEII"/>
</dbReference>
<dbReference type="SUPFAM" id="SSF51905">
    <property type="entry name" value="FAD/NAD(P)-binding domain"/>
    <property type="match status" value="2"/>
</dbReference>
<dbReference type="Gene3D" id="1.10.10.1100">
    <property type="entry name" value="BFD-like [2Fe-2S]-binding domain"/>
    <property type="match status" value="1"/>
</dbReference>
<dbReference type="InterPro" id="IPR041854">
    <property type="entry name" value="BFD-like_2Fe2S-bd_dom_sf"/>
</dbReference>
<protein>
    <submittedName>
        <fullName evidence="4">Glycerol-3-phosphate dehydrogenase</fullName>
    </submittedName>
</protein>
<dbReference type="GO" id="GO:0016491">
    <property type="term" value="F:oxidoreductase activity"/>
    <property type="evidence" value="ECO:0007669"/>
    <property type="project" value="InterPro"/>
</dbReference>
<dbReference type="Gene3D" id="3.10.530.10">
    <property type="entry name" value="CPE0013-like"/>
    <property type="match status" value="1"/>
</dbReference>
<organism evidence="4">
    <name type="scientific">Trepomonas sp. PC1</name>
    <dbReference type="NCBI Taxonomy" id="1076344"/>
    <lineage>
        <taxon>Eukaryota</taxon>
        <taxon>Metamonada</taxon>
        <taxon>Diplomonadida</taxon>
        <taxon>Hexamitidae</taxon>
        <taxon>Hexamitinae</taxon>
        <taxon>Trepomonas</taxon>
    </lineage>
</organism>
<evidence type="ECO:0000259" key="2">
    <source>
        <dbReference type="Pfam" id="PF04324"/>
    </source>
</evidence>
<dbReference type="Pfam" id="PF07892">
    <property type="entry name" value="DUF1667"/>
    <property type="match status" value="1"/>
</dbReference>
<dbReference type="Gene3D" id="3.50.50.60">
    <property type="entry name" value="FAD/NAD(P)-binding domain"/>
    <property type="match status" value="3"/>
</dbReference>
<dbReference type="InterPro" id="IPR036188">
    <property type="entry name" value="FAD/NAD-bd_sf"/>
</dbReference>
<feature type="domain" description="BFD-like [2Fe-2S]-binding" evidence="2">
    <location>
        <begin position="393"/>
        <end position="445"/>
    </location>
</feature>
<dbReference type="SUPFAM" id="SSF160148">
    <property type="entry name" value="CPE0013-like"/>
    <property type="match status" value="1"/>
</dbReference>
<proteinExistence type="predicted"/>
<dbReference type="Pfam" id="PF07992">
    <property type="entry name" value="Pyr_redox_2"/>
    <property type="match status" value="1"/>
</dbReference>
<gene>
    <name evidence="4" type="ORF">TPC1_14882</name>
</gene>
<dbReference type="SUPFAM" id="SSF54373">
    <property type="entry name" value="FAD-linked reductases, C-terminal domain"/>
    <property type="match status" value="1"/>
</dbReference>
<feature type="domain" description="FAD dependent oxidoreductase" evidence="1">
    <location>
        <begin position="4"/>
        <end position="349"/>
    </location>
</feature>
<dbReference type="InterPro" id="IPR012460">
    <property type="entry name" value="DUF1667"/>
</dbReference>
<name>A0A146KBA3_9EUKA</name>
<dbReference type="InterPro" id="IPR007419">
    <property type="entry name" value="BFD-like_2Fe2S-bd_dom"/>
</dbReference>
<dbReference type="InterPro" id="IPR023753">
    <property type="entry name" value="FAD/NAD-binding_dom"/>
</dbReference>
<dbReference type="CDD" id="cd19946">
    <property type="entry name" value="GlpA-like_Fer2_BFD-like"/>
    <property type="match status" value="1"/>
</dbReference>
<dbReference type="AlphaFoldDB" id="A0A146KBA3"/>
<evidence type="ECO:0000259" key="3">
    <source>
        <dbReference type="Pfam" id="PF07992"/>
    </source>
</evidence>
<feature type="non-terminal residue" evidence="4">
    <location>
        <position position="1"/>
    </location>
</feature>
<evidence type="ECO:0000313" key="4">
    <source>
        <dbReference type="EMBL" id="JAP92995.1"/>
    </source>
</evidence>
<dbReference type="InterPro" id="IPR006076">
    <property type="entry name" value="FAD-dep_OxRdtase"/>
</dbReference>
<evidence type="ECO:0000259" key="1">
    <source>
        <dbReference type="Pfam" id="PF01266"/>
    </source>
</evidence>
<dbReference type="PANTHER" id="PTHR42720:SF1">
    <property type="entry name" value="GLYCEROL 3-PHOSPHATE OXIDASE"/>
    <property type="match status" value="1"/>
</dbReference>
<dbReference type="Pfam" id="PF01266">
    <property type="entry name" value="DAO"/>
    <property type="match status" value="1"/>
</dbReference>
<dbReference type="InterPro" id="IPR052745">
    <property type="entry name" value="G3P_Oxidase/Oxidoreductase"/>
</dbReference>
<dbReference type="EMBL" id="GDID01003611">
    <property type="protein sequence ID" value="JAP92995.1"/>
    <property type="molecule type" value="Transcribed_RNA"/>
</dbReference>
<dbReference type="Pfam" id="PF04324">
    <property type="entry name" value="Fer2_BFD"/>
    <property type="match status" value="1"/>
</dbReference>
<sequence length="1061" mass="115413">KNYDVVIIGAGCVGAFTAMYASKYQLKVALLEAKAEPSMGTTNANSGIVHAGHNTTANTKKAELVDEGNRLIDELAPLLNFGYKRCGELVVARSESDFEALEMMRLYSLSKSVPIEQWDAEKIRKEEPNLNPSIQRALFAPTAGVVNPYEMCTAAVNTAVFNNVDLFVNCAVTSIKKDDGFVLQTGLGEFYAKAVVNCAGLYADEIAKMVDPDSPITIVPRKGQEFLLDKDLEGLVKRVIFPLPQGASKGTLVIPTVDGTIMVGPTAEVVNDKEDRSTTQEGMNAVFKAVQQLVPSISPMSVISSFAGCRAADVSEDFIINNKNGFINAAGIQSPGLTASPAIGLLLTDYILQNVKAEKKQTWNYKPLQKRFNCSSTEDKIQLAKLDANHTKIICSCEMVTEADVQNAITLGARTLDGVKVRTRAGMGRCQGGFCSTRITEILAERQQCQEVDITKRGVNTQLSTQKIGQQNEKQDQNQKEVTEYIPIPIEQSKPSVMSTNKNLDEILQTNRADILIIGAGPAGMAAGLAAIQQKPDAKVLILERSERAGGILLQCIHGGFGLKRFGKELTGPEYSETLSKQAVEAGCNIVLSAYVTDIQQINNEYQVTVVVQGLGYKIFTSAALITAVGCRERTRHGVKIQGTRPAGLYTAGLAQAMINLNGQLPGKRVVILGSGDIGLIMARRCTLEGAKVIGVYELLPRCSGLDRNVAQCLTDFNIPLHLSKTVVEVRGKDRVEAVVLAKVDPVTLRPNMEETEVIECDCLLLSVGLIPQTKLVVQSGGQLHSRTRNPVVDSYRQVTEKAFAAGNCLQVHDLADDAAEEGEIAGQVAVQTLVKEPQCEVVLTKDVMFVVPQTLYVSEQTFVQQKLSTRVAKPLQRILMKAVIQGEVVGEEEVEEAVPAEMIHVKIDQEKLHKIYKEKGGSVTLEVQVLEQAHKEESKNEKVLTCIVCPRGCKIHVKTNDLNEIEEITGNSCPRGKAYAEQEHIEPFRVFSSTVDITGCSVIKRMPVKLSKPVPRSRIQEVADAIKQIKIQAPVKMGQVIAKNLLGLCDIIACCSAEQK</sequence>
<dbReference type="Gene3D" id="3.30.9.10">
    <property type="entry name" value="D-Amino Acid Oxidase, subunit A, domain 2"/>
    <property type="match status" value="1"/>
</dbReference>
<dbReference type="InterPro" id="IPR036593">
    <property type="entry name" value="CPE0013-like_sf"/>
</dbReference>
<feature type="domain" description="FAD/NAD(P)-binding" evidence="3">
    <location>
        <begin position="514"/>
        <end position="823"/>
    </location>
</feature>
<accession>A0A146KBA3</accession>
<dbReference type="PANTHER" id="PTHR42720">
    <property type="entry name" value="GLYCEROL-3-PHOSPHATE DEHYDROGENASE"/>
    <property type="match status" value="1"/>
</dbReference>